<sequence length="61" mass="7187">MHSPTQQSKMWFFSVFSDNFTIYENKFHKLHAIGAILIDLMKIIAQYEKKNYMVCDGRSAL</sequence>
<reference evidence="1" key="2">
    <citation type="submission" date="2023-01" db="EMBL/GenBank/DDBJ databases">
        <title>Draft genome sequence of Maritalea porphyrae strain NBRC 107169.</title>
        <authorList>
            <person name="Sun Q."/>
            <person name="Mori K."/>
        </authorList>
    </citation>
    <scope>NUCLEOTIDE SEQUENCE</scope>
    <source>
        <strain evidence="1">NBRC 107169</strain>
    </source>
</reference>
<evidence type="ECO:0000313" key="2">
    <source>
        <dbReference type="Proteomes" id="UP001161405"/>
    </source>
</evidence>
<comment type="caution">
    <text evidence="1">The sequence shown here is derived from an EMBL/GenBank/DDBJ whole genome shotgun (WGS) entry which is preliminary data.</text>
</comment>
<gene>
    <name evidence="1" type="ORF">GCM10007879_18830</name>
</gene>
<name>A0ABQ5URX6_9HYPH</name>
<dbReference type="EMBL" id="BSNI01000002">
    <property type="protein sequence ID" value="GLQ17634.1"/>
    <property type="molecule type" value="Genomic_DNA"/>
</dbReference>
<proteinExistence type="predicted"/>
<reference evidence="1" key="1">
    <citation type="journal article" date="2014" name="Int. J. Syst. Evol. Microbiol.">
        <title>Complete genome of a new Firmicutes species belonging to the dominant human colonic microbiota ('Ruminococcus bicirculans') reveals two chromosomes and a selective capacity to utilize plant glucans.</title>
        <authorList>
            <consortium name="NISC Comparative Sequencing Program"/>
            <person name="Wegmann U."/>
            <person name="Louis P."/>
            <person name="Goesmann A."/>
            <person name="Henrissat B."/>
            <person name="Duncan S.H."/>
            <person name="Flint H.J."/>
        </authorList>
    </citation>
    <scope>NUCLEOTIDE SEQUENCE</scope>
    <source>
        <strain evidence="1">NBRC 107169</strain>
    </source>
</reference>
<evidence type="ECO:0000313" key="1">
    <source>
        <dbReference type="EMBL" id="GLQ17634.1"/>
    </source>
</evidence>
<organism evidence="1 2">
    <name type="scientific">Maritalea porphyrae</name>
    <dbReference type="NCBI Taxonomy" id="880732"/>
    <lineage>
        <taxon>Bacteria</taxon>
        <taxon>Pseudomonadati</taxon>
        <taxon>Pseudomonadota</taxon>
        <taxon>Alphaproteobacteria</taxon>
        <taxon>Hyphomicrobiales</taxon>
        <taxon>Devosiaceae</taxon>
        <taxon>Maritalea</taxon>
    </lineage>
</organism>
<dbReference type="Proteomes" id="UP001161405">
    <property type="component" value="Unassembled WGS sequence"/>
</dbReference>
<accession>A0ABQ5URX6</accession>
<protein>
    <submittedName>
        <fullName evidence="1">Uncharacterized protein</fullName>
    </submittedName>
</protein>
<keyword evidence="2" id="KW-1185">Reference proteome</keyword>